<proteinExistence type="predicted"/>
<sequence>MSYSQVHQYCSWPDSGLNALSLNTPILMVGRPMYLQRPWWQPYPDSGLRHLQFRRWNCPKFKTNH</sequence>
<protein>
    <submittedName>
        <fullName evidence="1">Uncharacterized protein</fullName>
    </submittedName>
</protein>
<name>A0A6C0BP79_9ZZZZ</name>
<dbReference type="EMBL" id="MN739209">
    <property type="protein sequence ID" value="QHS93792.1"/>
    <property type="molecule type" value="Genomic_DNA"/>
</dbReference>
<reference evidence="1" key="1">
    <citation type="journal article" date="2020" name="Nature">
        <title>Giant virus diversity and host interactions through global metagenomics.</title>
        <authorList>
            <person name="Schulz F."/>
            <person name="Roux S."/>
            <person name="Paez-Espino D."/>
            <person name="Jungbluth S."/>
            <person name="Walsh D.A."/>
            <person name="Denef V.J."/>
            <person name="McMahon K.D."/>
            <person name="Konstantinidis K.T."/>
            <person name="Eloe-Fadrosh E.A."/>
            <person name="Kyrpides N.C."/>
            <person name="Woyke T."/>
        </authorList>
    </citation>
    <scope>NUCLEOTIDE SEQUENCE</scope>
    <source>
        <strain evidence="1">GVMAG-M-3300018080-19</strain>
    </source>
</reference>
<accession>A0A6C0BP79</accession>
<evidence type="ECO:0000313" key="1">
    <source>
        <dbReference type="EMBL" id="QHS93792.1"/>
    </source>
</evidence>
<organism evidence="1">
    <name type="scientific">viral metagenome</name>
    <dbReference type="NCBI Taxonomy" id="1070528"/>
    <lineage>
        <taxon>unclassified sequences</taxon>
        <taxon>metagenomes</taxon>
        <taxon>organismal metagenomes</taxon>
    </lineage>
</organism>
<dbReference type="AlphaFoldDB" id="A0A6C0BP79"/>